<protein>
    <submittedName>
        <fullName evidence="1">Uncharacterized protein</fullName>
    </submittedName>
</protein>
<accession>A0A9X2CGR8</accession>
<dbReference type="RefSeq" id="WP_248948860.1">
    <property type="nucleotide sequence ID" value="NZ_JAKILB010000002.1"/>
</dbReference>
<comment type="caution">
    <text evidence="1">The sequence shown here is derived from an EMBL/GenBank/DDBJ whole genome shotgun (WGS) entry which is preliminary data.</text>
</comment>
<name>A0A9X2CGR8_9GAMM</name>
<proteinExistence type="predicted"/>
<sequence length="358" mass="41281">MPLLKVTKKKVDDSPGSCLTHYKELPTRLQELISILWVKELCYKRGASSPYMLAQLLISDDNIGKSHTVFRSIYRHLKRKSEGEKFSRNDPLLKLERLDNQATDLISHPIWRLITSSRCSNAELESMVCCLPRDIQVCVRDFDTGEFKPDIDNLASKTNLDALCAVLLIILILNNEHDYFENSFERSRFFITSNQILLRLVFRLFLSLFPEKGIDLRAFRCLFIFCRYIENTLADVKCKPNGRATIKFRVFNPNCSDKNKHRELFLPSMFVASETAQCLGYPNLINLSYQCLFVLYKETYQLLIQKAKTLHKGDDFALLILSVIDHAELSEIYRSAYATPTIKNQTLESALRKAETLG</sequence>
<dbReference type="Proteomes" id="UP001139293">
    <property type="component" value="Unassembled WGS sequence"/>
</dbReference>
<dbReference type="EMBL" id="JAKILB010000002">
    <property type="protein sequence ID" value="MCL1137734.1"/>
    <property type="molecule type" value="Genomic_DNA"/>
</dbReference>
<organism evidence="1 2">
    <name type="scientific">Shewanella pneumatophori</name>
    <dbReference type="NCBI Taxonomy" id="314092"/>
    <lineage>
        <taxon>Bacteria</taxon>
        <taxon>Pseudomonadati</taxon>
        <taxon>Pseudomonadota</taxon>
        <taxon>Gammaproteobacteria</taxon>
        <taxon>Alteromonadales</taxon>
        <taxon>Shewanellaceae</taxon>
        <taxon>Shewanella</taxon>
    </lineage>
</organism>
<dbReference type="AlphaFoldDB" id="A0A9X2CGR8"/>
<reference evidence="1" key="1">
    <citation type="submission" date="2022-01" db="EMBL/GenBank/DDBJ databases">
        <title>Whole genome-based taxonomy of the Shewanellaceae.</title>
        <authorList>
            <person name="Martin-Rodriguez A.J."/>
        </authorList>
    </citation>
    <scope>NUCLEOTIDE SEQUENCE</scope>
    <source>
        <strain evidence="1">KCTC 23973</strain>
    </source>
</reference>
<keyword evidence="2" id="KW-1185">Reference proteome</keyword>
<evidence type="ECO:0000313" key="2">
    <source>
        <dbReference type="Proteomes" id="UP001139293"/>
    </source>
</evidence>
<gene>
    <name evidence="1" type="ORF">L2740_04130</name>
</gene>
<evidence type="ECO:0000313" key="1">
    <source>
        <dbReference type="EMBL" id="MCL1137734.1"/>
    </source>
</evidence>